<proteinExistence type="predicted"/>
<sequence>DARWKRPRYTRGFLWSADEEPGTPSATSTISAAPLPSPPQSELSNQIALETIRKNPHLFKIVTPINVLRFEALLQSHPNRPYVESVCRGLREGFWPHASIPSD</sequence>
<protein>
    <submittedName>
        <fullName evidence="2">Uncharacterized protein</fullName>
    </submittedName>
</protein>
<accession>A0A0C9UJ15</accession>
<keyword evidence="3" id="KW-1185">Reference proteome</keyword>
<dbReference type="HOGENOM" id="CLU_165631_0_0_1"/>
<feature type="non-terminal residue" evidence="2">
    <location>
        <position position="103"/>
    </location>
</feature>
<feature type="non-terminal residue" evidence="2">
    <location>
        <position position="1"/>
    </location>
</feature>
<evidence type="ECO:0000313" key="2">
    <source>
        <dbReference type="EMBL" id="KIJ43053.1"/>
    </source>
</evidence>
<evidence type="ECO:0000313" key="3">
    <source>
        <dbReference type="Proteomes" id="UP000054279"/>
    </source>
</evidence>
<dbReference type="OrthoDB" id="3254233at2759"/>
<dbReference type="Proteomes" id="UP000054279">
    <property type="component" value="Unassembled WGS sequence"/>
</dbReference>
<evidence type="ECO:0000256" key="1">
    <source>
        <dbReference type="SAM" id="MobiDB-lite"/>
    </source>
</evidence>
<reference evidence="2 3" key="1">
    <citation type="submission" date="2014-06" db="EMBL/GenBank/DDBJ databases">
        <title>Evolutionary Origins and Diversification of the Mycorrhizal Mutualists.</title>
        <authorList>
            <consortium name="DOE Joint Genome Institute"/>
            <consortium name="Mycorrhizal Genomics Consortium"/>
            <person name="Kohler A."/>
            <person name="Kuo A."/>
            <person name="Nagy L.G."/>
            <person name="Floudas D."/>
            <person name="Copeland A."/>
            <person name="Barry K.W."/>
            <person name="Cichocki N."/>
            <person name="Veneault-Fourrey C."/>
            <person name="LaButti K."/>
            <person name="Lindquist E.A."/>
            <person name="Lipzen A."/>
            <person name="Lundell T."/>
            <person name="Morin E."/>
            <person name="Murat C."/>
            <person name="Riley R."/>
            <person name="Ohm R."/>
            <person name="Sun H."/>
            <person name="Tunlid A."/>
            <person name="Henrissat B."/>
            <person name="Grigoriev I.V."/>
            <person name="Hibbett D.S."/>
            <person name="Martin F."/>
        </authorList>
    </citation>
    <scope>NUCLEOTIDE SEQUENCE [LARGE SCALE GENOMIC DNA]</scope>
    <source>
        <strain evidence="2 3">SS14</strain>
    </source>
</reference>
<gene>
    <name evidence="2" type="ORF">M422DRAFT_118624</name>
</gene>
<dbReference type="AlphaFoldDB" id="A0A0C9UJ15"/>
<organism evidence="2 3">
    <name type="scientific">Sphaerobolus stellatus (strain SS14)</name>
    <dbReference type="NCBI Taxonomy" id="990650"/>
    <lineage>
        <taxon>Eukaryota</taxon>
        <taxon>Fungi</taxon>
        <taxon>Dikarya</taxon>
        <taxon>Basidiomycota</taxon>
        <taxon>Agaricomycotina</taxon>
        <taxon>Agaricomycetes</taxon>
        <taxon>Phallomycetidae</taxon>
        <taxon>Geastrales</taxon>
        <taxon>Sphaerobolaceae</taxon>
        <taxon>Sphaerobolus</taxon>
    </lineage>
</organism>
<feature type="region of interest" description="Disordered" evidence="1">
    <location>
        <begin position="15"/>
        <end position="42"/>
    </location>
</feature>
<dbReference type="EMBL" id="KN837126">
    <property type="protein sequence ID" value="KIJ43053.1"/>
    <property type="molecule type" value="Genomic_DNA"/>
</dbReference>
<name>A0A0C9UJ15_SPHS4</name>